<dbReference type="Proteomes" id="UP000034069">
    <property type="component" value="Unassembled WGS sequence"/>
</dbReference>
<accession>A0A0G1GMH3</accession>
<evidence type="ECO:0000313" key="2">
    <source>
        <dbReference type="EMBL" id="KKT35573.1"/>
    </source>
</evidence>
<dbReference type="InterPro" id="IPR001357">
    <property type="entry name" value="BRCT_dom"/>
</dbReference>
<protein>
    <recommendedName>
        <fullName evidence="1">BRCT domain-containing protein</fullName>
    </recommendedName>
</protein>
<gene>
    <name evidence="2" type="ORF">UW23_C0014G0014</name>
</gene>
<evidence type="ECO:0000259" key="1">
    <source>
        <dbReference type="PROSITE" id="PS50172"/>
    </source>
</evidence>
<dbReference type="EMBL" id="LCHN01000014">
    <property type="protein sequence ID" value="KKT35573.1"/>
    <property type="molecule type" value="Genomic_DNA"/>
</dbReference>
<proteinExistence type="predicted"/>
<feature type="domain" description="BRCT" evidence="1">
    <location>
        <begin position="1"/>
        <end position="76"/>
    </location>
</feature>
<name>A0A0G1GMH3_9BACT</name>
<dbReference type="PROSITE" id="PS50172">
    <property type="entry name" value="BRCT"/>
    <property type="match status" value="1"/>
</dbReference>
<sequence>MSEIEDSLDKFGGVVEDVLMTSLAEADAQIRLIDENSTEAGIIEILKSANSLVRLVCGNDDVLYEEWRYRLIKAEKGKYIIVQGREIDVETGDDTSISED</sequence>
<evidence type="ECO:0000313" key="3">
    <source>
        <dbReference type="Proteomes" id="UP000034069"/>
    </source>
</evidence>
<reference evidence="2 3" key="1">
    <citation type="journal article" date="2015" name="Nature">
        <title>rRNA introns, odd ribosomes, and small enigmatic genomes across a large radiation of phyla.</title>
        <authorList>
            <person name="Brown C.T."/>
            <person name="Hug L.A."/>
            <person name="Thomas B.C."/>
            <person name="Sharon I."/>
            <person name="Castelle C.J."/>
            <person name="Singh A."/>
            <person name="Wilkins M.J."/>
            <person name="Williams K.H."/>
            <person name="Banfield J.F."/>
        </authorList>
    </citation>
    <scope>NUCLEOTIDE SEQUENCE [LARGE SCALE GENOMIC DNA]</scope>
</reference>
<organism evidence="2 3">
    <name type="scientific">Candidatus Collierbacteria bacterium GW2011_GWA1_44_12</name>
    <dbReference type="NCBI Taxonomy" id="1618376"/>
    <lineage>
        <taxon>Bacteria</taxon>
        <taxon>Candidatus Collieribacteriota</taxon>
    </lineage>
</organism>
<comment type="caution">
    <text evidence="2">The sequence shown here is derived from an EMBL/GenBank/DDBJ whole genome shotgun (WGS) entry which is preliminary data.</text>
</comment>
<dbReference type="AlphaFoldDB" id="A0A0G1GMH3"/>